<dbReference type="InterPro" id="IPR036388">
    <property type="entry name" value="WH-like_DNA-bd_sf"/>
</dbReference>
<dbReference type="GO" id="GO:0003677">
    <property type="term" value="F:DNA binding"/>
    <property type="evidence" value="ECO:0007669"/>
    <property type="project" value="UniProtKB-KW"/>
</dbReference>
<dbReference type="InterPro" id="IPR039425">
    <property type="entry name" value="RNA_pol_sigma-70-like"/>
</dbReference>
<evidence type="ECO:0000313" key="9">
    <source>
        <dbReference type="EMBL" id="PKY66866.1"/>
    </source>
</evidence>
<dbReference type="Pfam" id="PF04542">
    <property type="entry name" value="Sigma70_r2"/>
    <property type="match status" value="1"/>
</dbReference>
<dbReference type="OrthoDB" id="9803470at2"/>
<evidence type="ECO:0000256" key="6">
    <source>
        <dbReference type="RuleBase" id="RU000716"/>
    </source>
</evidence>
<keyword evidence="3 6" id="KW-0731">Sigma factor</keyword>
<dbReference type="PROSITE" id="PS01063">
    <property type="entry name" value="SIGMA70_ECF"/>
    <property type="match status" value="1"/>
</dbReference>
<dbReference type="PANTHER" id="PTHR43133">
    <property type="entry name" value="RNA POLYMERASE ECF-TYPE SIGMA FACTO"/>
    <property type="match status" value="1"/>
</dbReference>
<comment type="caution">
    <text evidence="9">The sequence shown here is derived from an EMBL/GenBank/DDBJ whole genome shotgun (WGS) entry which is preliminary data.</text>
</comment>
<dbReference type="GO" id="GO:0016987">
    <property type="term" value="F:sigma factor activity"/>
    <property type="evidence" value="ECO:0007669"/>
    <property type="project" value="UniProtKB-KW"/>
</dbReference>
<dbReference type="NCBIfam" id="TIGR02937">
    <property type="entry name" value="sigma70-ECF"/>
    <property type="match status" value="1"/>
</dbReference>
<dbReference type="InterPro" id="IPR000838">
    <property type="entry name" value="RNA_pol_sigma70_ECF_CS"/>
</dbReference>
<dbReference type="InterPro" id="IPR013249">
    <property type="entry name" value="RNA_pol_sigma70_r4_t2"/>
</dbReference>
<dbReference type="SUPFAM" id="SSF88659">
    <property type="entry name" value="Sigma3 and sigma4 domains of RNA polymerase sigma factors"/>
    <property type="match status" value="1"/>
</dbReference>
<keyword evidence="4 6" id="KW-0238">DNA-binding</keyword>
<dbReference type="InterPro" id="IPR014284">
    <property type="entry name" value="RNA_pol_sigma-70_dom"/>
</dbReference>
<gene>
    <name evidence="9" type="ORF">CYJ25_01080</name>
</gene>
<dbReference type="PANTHER" id="PTHR43133:SF59">
    <property type="entry name" value="ECF RNA POLYMERASE SIGMA FACTOR SIGR"/>
    <property type="match status" value="1"/>
</dbReference>
<dbReference type="CDD" id="cd06171">
    <property type="entry name" value="Sigma70_r4"/>
    <property type="match status" value="1"/>
</dbReference>
<keyword evidence="2 6" id="KW-0805">Transcription regulation</keyword>
<dbReference type="RefSeq" id="WP_101627373.1">
    <property type="nucleotide sequence ID" value="NZ_JBCOMK010000002.1"/>
</dbReference>
<dbReference type="NCBIfam" id="TIGR02947">
    <property type="entry name" value="SigH_actino"/>
    <property type="match status" value="1"/>
</dbReference>
<dbReference type="InterPro" id="IPR013324">
    <property type="entry name" value="RNA_pol_sigma_r3/r4-like"/>
</dbReference>
<reference evidence="9 10" key="1">
    <citation type="submission" date="2017-12" db="EMBL/GenBank/DDBJ databases">
        <title>Phylogenetic diversity of female urinary microbiome.</title>
        <authorList>
            <person name="Thomas-White K."/>
            <person name="Wolfe A.J."/>
        </authorList>
    </citation>
    <scope>NUCLEOTIDE SEQUENCE [LARGE SCALE GENOMIC DNA]</scope>
    <source>
        <strain evidence="9 10">UMB0250</strain>
    </source>
</reference>
<evidence type="ECO:0000256" key="2">
    <source>
        <dbReference type="ARBA" id="ARBA00023015"/>
    </source>
</evidence>
<dbReference type="Gene3D" id="1.10.1740.10">
    <property type="match status" value="1"/>
</dbReference>
<dbReference type="Pfam" id="PF08281">
    <property type="entry name" value="Sigma70_r4_2"/>
    <property type="match status" value="1"/>
</dbReference>
<comment type="similarity">
    <text evidence="1 6">Belongs to the sigma-70 factor family. ECF subfamily.</text>
</comment>
<dbReference type="InterPro" id="IPR007627">
    <property type="entry name" value="RNA_pol_sigma70_r2"/>
</dbReference>
<evidence type="ECO:0000256" key="1">
    <source>
        <dbReference type="ARBA" id="ARBA00010641"/>
    </source>
</evidence>
<dbReference type="InterPro" id="IPR014293">
    <property type="entry name" value="RNA_pol_sigma70_actinobac"/>
</dbReference>
<dbReference type="SUPFAM" id="SSF88946">
    <property type="entry name" value="Sigma2 domain of RNA polymerase sigma factors"/>
    <property type="match status" value="1"/>
</dbReference>
<dbReference type="AlphaFoldDB" id="A0A2I1I6W1"/>
<feature type="domain" description="RNA polymerase sigma factor 70 region 4 type 2" evidence="8">
    <location>
        <begin position="131"/>
        <end position="182"/>
    </location>
</feature>
<evidence type="ECO:0000256" key="5">
    <source>
        <dbReference type="ARBA" id="ARBA00023163"/>
    </source>
</evidence>
<organism evidence="9 10">
    <name type="scientific">Schaalia turicensis</name>
    <dbReference type="NCBI Taxonomy" id="131111"/>
    <lineage>
        <taxon>Bacteria</taxon>
        <taxon>Bacillati</taxon>
        <taxon>Actinomycetota</taxon>
        <taxon>Actinomycetes</taxon>
        <taxon>Actinomycetales</taxon>
        <taxon>Actinomycetaceae</taxon>
        <taxon>Schaalia</taxon>
    </lineage>
</organism>
<evidence type="ECO:0000256" key="4">
    <source>
        <dbReference type="ARBA" id="ARBA00023125"/>
    </source>
</evidence>
<dbReference type="Proteomes" id="UP000234545">
    <property type="component" value="Unassembled WGS sequence"/>
</dbReference>
<name>A0A2I1I6W1_9ACTO</name>
<protein>
    <recommendedName>
        <fullName evidence="6">RNA polymerase sigma factor</fullName>
    </recommendedName>
</protein>
<sequence length="201" mass="22812">MTTFDNASRPCAEVELDQTFVRDAIPYEKMLFRAALRLTGNRTDAEDLVQETYLRAYAKFHQYAQGTNLKAWLYRILTNTFISEYRKAQRRPKHSPNEDVEDWQLMQAASHDSVGLESAETEALARIPSTQIQEALHSLSDEQRAVVVLADVESLSYKEIADILDIPIGTVMSRLSRGRASLRRTLADLAKEYGITGENNE</sequence>
<dbReference type="GO" id="GO:0006950">
    <property type="term" value="P:response to stress"/>
    <property type="evidence" value="ECO:0007669"/>
    <property type="project" value="UniProtKB-ARBA"/>
</dbReference>
<dbReference type="InterPro" id="IPR013325">
    <property type="entry name" value="RNA_pol_sigma_r2"/>
</dbReference>
<keyword evidence="5 6" id="KW-0804">Transcription</keyword>
<dbReference type="Gene3D" id="1.10.10.10">
    <property type="entry name" value="Winged helix-like DNA-binding domain superfamily/Winged helix DNA-binding domain"/>
    <property type="match status" value="1"/>
</dbReference>
<feature type="domain" description="RNA polymerase sigma-70 region 2" evidence="7">
    <location>
        <begin position="27"/>
        <end position="91"/>
    </location>
</feature>
<proteinExistence type="inferred from homology"/>
<evidence type="ECO:0000256" key="3">
    <source>
        <dbReference type="ARBA" id="ARBA00023082"/>
    </source>
</evidence>
<dbReference type="EMBL" id="PKKJ01000001">
    <property type="protein sequence ID" value="PKY66866.1"/>
    <property type="molecule type" value="Genomic_DNA"/>
</dbReference>
<accession>A0A2I1I6W1</accession>
<evidence type="ECO:0000259" key="8">
    <source>
        <dbReference type="Pfam" id="PF08281"/>
    </source>
</evidence>
<evidence type="ECO:0000259" key="7">
    <source>
        <dbReference type="Pfam" id="PF04542"/>
    </source>
</evidence>
<dbReference type="GO" id="GO:0006352">
    <property type="term" value="P:DNA-templated transcription initiation"/>
    <property type="evidence" value="ECO:0007669"/>
    <property type="project" value="InterPro"/>
</dbReference>
<evidence type="ECO:0000313" key="10">
    <source>
        <dbReference type="Proteomes" id="UP000234545"/>
    </source>
</evidence>